<sequence length="142" mass="15758">MKLVYIAGPYRADTSDGIVKNIKAAEDVAISLSGQGYDLKLFPVTPHLNTARFEFHVPAGDHYWLGGTMALMEKCDIVLLTHPEAGNHSKGTSEEMKRAFELGKPVYSSLALLIQDARNDVIGLQCLNYIPTHLRKNVLYNK</sequence>
<dbReference type="EMBL" id="MN062188">
    <property type="protein sequence ID" value="QEG09410.1"/>
    <property type="molecule type" value="Genomic_DNA"/>
</dbReference>
<gene>
    <name evidence="2" type="ORF">CPT_Saba_037</name>
</gene>
<dbReference type="SUPFAM" id="SSF52309">
    <property type="entry name" value="N-(deoxy)ribosyltransferase-like"/>
    <property type="match status" value="1"/>
</dbReference>
<evidence type="ECO:0000313" key="2">
    <source>
        <dbReference type="EMBL" id="QEG09410.1"/>
    </source>
</evidence>
<evidence type="ECO:0000259" key="1">
    <source>
        <dbReference type="Pfam" id="PF24963"/>
    </source>
</evidence>
<feature type="domain" description="DUF7768" evidence="1">
    <location>
        <begin position="2"/>
        <end position="106"/>
    </location>
</feature>
<protein>
    <recommendedName>
        <fullName evidence="1">DUF7768 domain-containing protein</fullName>
    </recommendedName>
</protein>
<dbReference type="Pfam" id="PF24963">
    <property type="entry name" value="DUF7768"/>
    <property type="match status" value="1"/>
</dbReference>
<reference evidence="3" key="1">
    <citation type="submission" date="2019-06" db="EMBL/GenBank/DDBJ databases">
        <title>The Complete Genome of Proteus mirabilis Siphophage Saba.</title>
        <authorList>
            <person name="Nyugen J."/>
            <person name="Harb L."/>
            <person name="Moreland R."/>
            <person name="Liu M."/>
            <person name="Ramsey J."/>
        </authorList>
    </citation>
    <scope>NUCLEOTIDE SEQUENCE [LARGE SCALE GENOMIC DNA]</scope>
</reference>
<dbReference type="Gene3D" id="3.40.50.10400">
    <property type="entry name" value="Hypothetical protein PA1492"/>
    <property type="match status" value="1"/>
</dbReference>
<accession>A0A5B9NBN8</accession>
<evidence type="ECO:0000313" key="3">
    <source>
        <dbReference type="Proteomes" id="UP000322840"/>
    </source>
</evidence>
<name>A0A5B9NBN8_9CAUD</name>
<keyword evidence="3" id="KW-1185">Reference proteome</keyword>
<dbReference type="InterPro" id="IPR056670">
    <property type="entry name" value="DUF7768"/>
</dbReference>
<dbReference type="Proteomes" id="UP000322840">
    <property type="component" value="Segment"/>
</dbReference>
<proteinExistence type="predicted"/>
<organism evidence="2 3">
    <name type="scientific">Proteus phage Saba</name>
    <dbReference type="NCBI Taxonomy" id="2596672"/>
    <lineage>
        <taxon>Viruses</taxon>
        <taxon>Duplodnaviria</taxon>
        <taxon>Heunggongvirae</taxon>
        <taxon>Uroviricota</taxon>
        <taxon>Caudoviricetes</taxon>
        <taxon>Casjensviridae</taxon>
        <taxon>Cenphatecvirus</taxon>
        <taxon>Cenphatecvirus saba</taxon>
    </lineage>
</organism>